<feature type="compositionally biased region" description="Basic and acidic residues" evidence="1">
    <location>
        <begin position="101"/>
        <end position="119"/>
    </location>
</feature>
<dbReference type="AlphaFoldDB" id="A0A7J0GBJ8"/>
<organism evidence="2 3">
    <name type="scientific">Actinidia rufa</name>
    <dbReference type="NCBI Taxonomy" id="165716"/>
    <lineage>
        <taxon>Eukaryota</taxon>
        <taxon>Viridiplantae</taxon>
        <taxon>Streptophyta</taxon>
        <taxon>Embryophyta</taxon>
        <taxon>Tracheophyta</taxon>
        <taxon>Spermatophyta</taxon>
        <taxon>Magnoliopsida</taxon>
        <taxon>eudicotyledons</taxon>
        <taxon>Gunneridae</taxon>
        <taxon>Pentapetalae</taxon>
        <taxon>asterids</taxon>
        <taxon>Ericales</taxon>
        <taxon>Actinidiaceae</taxon>
        <taxon>Actinidia</taxon>
    </lineage>
</organism>
<sequence length="119" mass="12890">MCFPLEGAGVGLGGLMFRNKGRGVGNCIQVQPREVSLEDLEEGVMRLCAAIEAKKECQCGPKKHQKVDQGEKQKRGTWMGLENSVPVRDGDGVINLIPAGDRGEEGKGMHIDNGDRDKI</sequence>
<feature type="region of interest" description="Disordered" evidence="1">
    <location>
        <begin position="96"/>
        <end position="119"/>
    </location>
</feature>
<evidence type="ECO:0000313" key="3">
    <source>
        <dbReference type="Proteomes" id="UP000585474"/>
    </source>
</evidence>
<dbReference type="EMBL" id="BJWL01000019">
    <property type="protein sequence ID" value="GFZ08186.1"/>
    <property type="molecule type" value="Genomic_DNA"/>
</dbReference>
<keyword evidence="3" id="KW-1185">Reference proteome</keyword>
<protein>
    <submittedName>
        <fullName evidence="2">Uncharacterized protein</fullName>
    </submittedName>
</protein>
<name>A0A7J0GBJ8_9ERIC</name>
<dbReference type="Proteomes" id="UP000585474">
    <property type="component" value="Unassembled WGS sequence"/>
</dbReference>
<evidence type="ECO:0000256" key="1">
    <source>
        <dbReference type="SAM" id="MobiDB-lite"/>
    </source>
</evidence>
<comment type="caution">
    <text evidence="2">The sequence shown here is derived from an EMBL/GenBank/DDBJ whole genome shotgun (WGS) entry which is preliminary data.</text>
</comment>
<proteinExistence type="predicted"/>
<reference evidence="2 3" key="1">
    <citation type="submission" date="2019-07" db="EMBL/GenBank/DDBJ databases">
        <title>De Novo Assembly of kiwifruit Actinidia rufa.</title>
        <authorList>
            <person name="Sugita-Konishi S."/>
            <person name="Sato K."/>
            <person name="Mori E."/>
            <person name="Abe Y."/>
            <person name="Kisaki G."/>
            <person name="Hamano K."/>
            <person name="Suezawa K."/>
            <person name="Otani M."/>
            <person name="Fukuda T."/>
            <person name="Manabe T."/>
            <person name="Gomi K."/>
            <person name="Tabuchi M."/>
            <person name="Akimitsu K."/>
            <person name="Kataoka I."/>
        </authorList>
    </citation>
    <scope>NUCLEOTIDE SEQUENCE [LARGE SCALE GENOMIC DNA]</scope>
    <source>
        <strain evidence="3">cv. Fuchu</strain>
    </source>
</reference>
<accession>A0A7J0GBJ8</accession>
<gene>
    <name evidence="2" type="ORF">Acr_19g0011230</name>
</gene>
<evidence type="ECO:0000313" key="2">
    <source>
        <dbReference type="EMBL" id="GFZ08186.1"/>
    </source>
</evidence>